<organism evidence="1">
    <name type="scientific">Sulfobacillus thermotolerans</name>
    <dbReference type="NCBI Taxonomy" id="338644"/>
    <lineage>
        <taxon>Bacteria</taxon>
        <taxon>Bacillati</taxon>
        <taxon>Bacillota</taxon>
        <taxon>Clostridia</taxon>
        <taxon>Eubacteriales</taxon>
        <taxon>Clostridiales Family XVII. Incertae Sedis</taxon>
        <taxon>Sulfobacillus</taxon>
    </lineage>
</organism>
<accession>G5CJ06</accession>
<dbReference type="EMBL" id="JN119829">
    <property type="protein sequence ID" value="AEP14283.1"/>
    <property type="molecule type" value="Genomic_DNA"/>
</dbReference>
<gene>
    <name evidence="1" type="primary">orfL35</name>
</gene>
<evidence type="ECO:0000313" key="1">
    <source>
        <dbReference type="EMBL" id="AEP14283.1"/>
    </source>
</evidence>
<geneLocation type="plasmid" evidence="1">
    <name>pL15</name>
</geneLocation>
<protein>
    <submittedName>
        <fullName evidence="1">Uncharacterized protein</fullName>
    </submittedName>
</protein>
<proteinExistence type="predicted"/>
<reference evidence="1" key="1">
    <citation type="journal article" date="2011" name="Appl. Environ. Microbiol.">
        <title>Two Large, Related, Cryptic Plasmids from Geographically Distinct Isolates of Sulfobacillus thermotolerans.</title>
        <authorList>
            <person name="Deane S.M."/>
            <person name="Rawlings D.E."/>
        </authorList>
    </citation>
    <scope>NUCLEOTIDE SEQUENCE</scope>
    <source>
        <strain evidence="1">L15</strain>
        <plasmid evidence="1">pL15</plasmid>
    </source>
</reference>
<dbReference type="RefSeq" id="WP_031942650.1">
    <property type="nucleotide sequence ID" value="NC_025041.1"/>
</dbReference>
<name>G5CJ06_9FIRM</name>
<keyword evidence="1" id="KW-0614">Plasmid</keyword>
<sequence length="161" mass="17870">MPRKSRSPTAAQQLAFYVPASEASAIRAVAEARGLTVSRWLREAAQWNLVREGRRQAPAEEEAYIRTVFKDVFAGVNFAAIAAQASVLLIHQQLVNQLMTVDRLPASLAEEKATLMMDEALLNATAIFAHPQIQQDYSWHHRDLDAIPGLFRQSAATDEEA</sequence>
<dbReference type="AlphaFoldDB" id="G5CJ06"/>